<dbReference type="AlphaFoldDB" id="A0A1G8FUZ8"/>
<reference evidence="3" key="1">
    <citation type="submission" date="2016-10" db="EMBL/GenBank/DDBJ databases">
        <authorList>
            <person name="Varghese N."/>
            <person name="Submissions S."/>
        </authorList>
    </citation>
    <scope>NUCLEOTIDE SEQUENCE [LARGE SCALE GENOMIC DNA]</scope>
    <source>
        <strain evidence="3">DSM 22002</strain>
    </source>
</reference>
<keyword evidence="3" id="KW-1185">Reference proteome</keyword>
<evidence type="ECO:0000313" key="3">
    <source>
        <dbReference type="Proteomes" id="UP000198822"/>
    </source>
</evidence>
<evidence type="ECO:0000313" key="2">
    <source>
        <dbReference type="EMBL" id="SDH85955.1"/>
    </source>
</evidence>
<name>A0A1G8FUZ8_9MICO</name>
<feature type="transmembrane region" description="Helical" evidence="1">
    <location>
        <begin position="52"/>
        <end position="75"/>
    </location>
</feature>
<dbReference type="Proteomes" id="UP000198822">
    <property type="component" value="Chromosome I"/>
</dbReference>
<organism evidence="2 3">
    <name type="scientific">Agrococcus jejuensis</name>
    <dbReference type="NCBI Taxonomy" id="399736"/>
    <lineage>
        <taxon>Bacteria</taxon>
        <taxon>Bacillati</taxon>
        <taxon>Actinomycetota</taxon>
        <taxon>Actinomycetes</taxon>
        <taxon>Micrococcales</taxon>
        <taxon>Microbacteriaceae</taxon>
        <taxon>Agrococcus</taxon>
    </lineage>
</organism>
<evidence type="ECO:0000256" key="1">
    <source>
        <dbReference type="SAM" id="Phobius"/>
    </source>
</evidence>
<proteinExistence type="predicted"/>
<dbReference type="STRING" id="399736.SAMN04489720_2628"/>
<dbReference type="RefSeq" id="WP_092505678.1">
    <property type="nucleotide sequence ID" value="NZ_LT629695.1"/>
</dbReference>
<sequence length="95" mass="9243">MQVDEPRRPSVLGTIGAAVLGLVGGGLAGVVVQDLVASALVAAGDLSLAAAVGIALVVPVCALLGAGLGVVLTLARRPTHDSGEARIGEARDPGR</sequence>
<keyword evidence="1" id="KW-1133">Transmembrane helix</keyword>
<keyword evidence="1" id="KW-0472">Membrane</keyword>
<keyword evidence="1" id="KW-0812">Transmembrane</keyword>
<feature type="transmembrane region" description="Helical" evidence="1">
    <location>
        <begin position="12"/>
        <end position="32"/>
    </location>
</feature>
<protein>
    <submittedName>
        <fullName evidence="2">Uncharacterized protein</fullName>
    </submittedName>
</protein>
<accession>A0A1G8FUZ8</accession>
<dbReference type="EMBL" id="LT629695">
    <property type="protein sequence ID" value="SDH85955.1"/>
    <property type="molecule type" value="Genomic_DNA"/>
</dbReference>
<gene>
    <name evidence="2" type="ORF">SAMN04489720_2628</name>
</gene>